<dbReference type="OrthoDB" id="7553681at2"/>
<keyword evidence="2" id="KW-1133">Transmembrane helix</keyword>
<keyword evidence="2" id="KW-0472">Membrane</keyword>
<keyword evidence="4" id="KW-1185">Reference proteome</keyword>
<organism evidence="3 4">
    <name type="scientific">Sphingomonas parapaucimobilis NBRC 15100</name>
    <dbReference type="NCBI Taxonomy" id="1219049"/>
    <lineage>
        <taxon>Bacteria</taxon>
        <taxon>Pseudomonadati</taxon>
        <taxon>Pseudomonadota</taxon>
        <taxon>Alphaproteobacteria</taxon>
        <taxon>Sphingomonadales</taxon>
        <taxon>Sphingomonadaceae</taxon>
        <taxon>Sphingomonas</taxon>
    </lineage>
</organism>
<protein>
    <submittedName>
        <fullName evidence="3">Uncharacterized protein</fullName>
    </submittedName>
</protein>
<evidence type="ECO:0000313" key="4">
    <source>
        <dbReference type="Proteomes" id="UP000032305"/>
    </source>
</evidence>
<feature type="transmembrane region" description="Helical" evidence="2">
    <location>
        <begin position="362"/>
        <end position="379"/>
    </location>
</feature>
<evidence type="ECO:0000313" key="3">
    <source>
        <dbReference type="EMBL" id="GAM00330.1"/>
    </source>
</evidence>
<sequence>MARLKFADLLPLYRSTAFGSTVEDDAEVTVATQEIVDLLKKIDSDDDSASDAGIALIDDVSDVAVGAKVKARIDLPRIALGLLAWNIGDLIAGSGPRIEEPGHYFLVDAGYAPGDDQVPDAVTRYRKVLEVVALLAKSASFLDRTRAELIFVKDGKIVLPVNFGTAELNALDLAAAHRLLGHFADDLHREQKLSILFETIVDLCRSHQLEGRFAFVLRNLGEIADKLAAGYRMFASSFSYAKIKGELEDARIDYTQKIHKTIVDIQNQLLGIPVATIVVASQLKAPTACGPELWVNFAVLVGAWIFVILLMVAITNQWLTLDVIGDEIARQQTRLQEEFTTVSDDFADTFAKLKGRIKWHRWVLAVVALIGIAGGIVATCYKNSVSALPLLPCASAPKLDADSGNGVGASDAGNETEPQAANLPAAGNALAAPEPSAAADNGAQSVVGNVLNEGD</sequence>
<feature type="compositionally biased region" description="Low complexity" evidence="1">
    <location>
        <begin position="420"/>
        <end position="443"/>
    </location>
</feature>
<dbReference type="eggNOG" id="ENOG5032GJY">
    <property type="taxonomic scope" value="Bacteria"/>
</dbReference>
<evidence type="ECO:0000256" key="1">
    <source>
        <dbReference type="SAM" id="MobiDB-lite"/>
    </source>
</evidence>
<dbReference type="AlphaFoldDB" id="A0A0A1W4K0"/>
<name>A0A0A1W4K0_9SPHN</name>
<gene>
    <name evidence="3" type="ORF">SP5_030_00270</name>
</gene>
<dbReference type="EMBL" id="BBPI01000030">
    <property type="protein sequence ID" value="GAM00330.1"/>
    <property type="molecule type" value="Genomic_DNA"/>
</dbReference>
<accession>A0A0A1W4K0</accession>
<dbReference type="RefSeq" id="WP_052811409.1">
    <property type="nucleotide sequence ID" value="NZ_BBPI01000030.1"/>
</dbReference>
<proteinExistence type="predicted"/>
<feature type="region of interest" description="Disordered" evidence="1">
    <location>
        <begin position="404"/>
        <end position="455"/>
    </location>
</feature>
<keyword evidence="2" id="KW-0812">Transmembrane</keyword>
<feature type="transmembrane region" description="Helical" evidence="2">
    <location>
        <begin position="293"/>
        <end position="314"/>
    </location>
</feature>
<reference evidence="3 4" key="1">
    <citation type="submission" date="2014-11" db="EMBL/GenBank/DDBJ databases">
        <title>Whole genome shotgun sequence of Sphingomonas parapaucimobilis NBRC 15100.</title>
        <authorList>
            <person name="Katano-Makiyama Y."/>
            <person name="Hosoyama A."/>
            <person name="Hashimoto M."/>
            <person name="Hosoyama Y."/>
            <person name="Noguchi M."/>
            <person name="Numata M."/>
            <person name="Tsuchikane K."/>
            <person name="Hirakata S."/>
            <person name="Uohara A."/>
            <person name="Shimodaira J."/>
            <person name="Ohji S."/>
            <person name="Ichikawa N."/>
            <person name="Kimura A."/>
            <person name="Yamazoe A."/>
            <person name="Fujita N."/>
        </authorList>
    </citation>
    <scope>NUCLEOTIDE SEQUENCE [LARGE SCALE GENOMIC DNA]</scope>
    <source>
        <strain evidence="3 4">NBRC 15100</strain>
    </source>
</reference>
<dbReference type="Proteomes" id="UP000032305">
    <property type="component" value="Unassembled WGS sequence"/>
</dbReference>
<evidence type="ECO:0000256" key="2">
    <source>
        <dbReference type="SAM" id="Phobius"/>
    </source>
</evidence>
<comment type="caution">
    <text evidence="3">The sequence shown here is derived from an EMBL/GenBank/DDBJ whole genome shotgun (WGS) entry which is preliminary data.</text>
</comment>